<accession>A0A9P6XGX0</accession>
<evidence type="ECO:0000313" key="3">
    <source>
        <dbReference type="EMBL" id="KAG1313461.1"/>
    </source>
</evidence>
<organism evidence="3 4">
    <name type="scientific">Rhizopus oryzae</name>
    <name type="common">Mucormycosis agent</name>
    <name type="synonym">Rhizopus arrhizus var. delemar</name>
    <dbReference type="NCBI Taxonomy" id="64495"/>
    <lineage>
        <taxon>Eukaryota</taxon>
        <taxon>Fungi</taxon>
        <taxon>Fungi incertae sedis</taxon>
        <taxon>Mucoromycota</taxon>
        <taxon>Mucoromycotina</taxon>
        <taxon>Mucoromycetes</taxon>
        <taxon>Mucorales</taxon>
        <taxon>Mucorineae</taxon>
        <taxon>Rhizopodaceae</taxon>
        <taxon>Rhizopus</taxon>
    </lineage>
</organism>
<dbReference type="Proteomes" id="UP000716291">
    <property type="component" value="Unassembled WGS sequence"/>
</dbReference>
<dbReference type="PANTHER" id="PTHR11102:SF160">
    <property type="entry name" value="ERAD-ASSOCIATED E3 UBIQUITIN-PROTEIN LIGASE COMPONENT HRD3"/>
    <property type="match status" value="1"/>
</dbReference>
<name>A0A9P6XGX0_RHIOR</name>
<dbReference type="Pfam" id="PF08238">
    <property type="entry name" value="Sel1"/>
    <property type="match status" value="7"/>
</dbReference>
<dbReference type="InterPro" id="IPR011990">
    <property type="entry name" value="TPR-like_helical_dom_sf"/>
</dbReference>
<dbReference type="OrthoDB" id="2384430at2759"/>
<dbReference type="AlphaFoldDB" id="A0A9P6XGX0"/>
<feature type="region of interest" description="Disordered" evidence="2">
    <location>
        <begin position="400"/>
        <end position="429"/>
    </location>
</feature>
<feature type="compositionally biased region" description="Basic and acidic residues" evidence="2">
    <location>
        <begin position="400"/>
        <end position="418"/>
    </location>
</feature>
<sequence>MTVEEEPRHQLLENIPEDLKLIQCVNFIQSSEDLDVVIEALNFLRSRASEQEDTEAKTKLSILYMDDHPLVAKNEIESTIWSRSVFDKQLSSALHLVSGLFTSSRETSGLAIINSRENVSVSYLAGLLYTKGIGFSQDLEKGVSFLKYAATEGKLGEAACELGRIYGDRYRYSYHQPRESVHWFERAFECGSNQAIVDLAYSFFEGSEDVPKDDTRAFRYAKEGALSNDKYCQYIVGHLYLKGKGIEQDSKEALKWLDQSAKQGFSVALEEQVAVYMNGQGNVAKDYERAYQCCTSSTATNIPYCQVCLGDMYRNGWGVEQDYQKAFEYYQKAASSNQSDTPYPYAQHMIGEMFLHGEGVPRDLAVAKEWFQIASTQGYEPSQVKIQQISLLEQNTLLQKQKDASNEDQQQEKQEKRSSRWSLGFFRKQ</sequence>
<dbReference type="InterPro" id="IPR050767">
    <property type="entry name" value="Sel1_AlgK"/>
</dbReference>
<dbReference type="SUPFAM" id="SSF81901">
    <property type="entry name" value="HCP-like"/>
    <property type="match status" value="1"/>
</dbReference>
<reference evidence="3" key="1">
    <citation type="journal article" date="2020" name="Microb. Genom.">
        <title>Genetic diversity of clinical and environmental Mucorales isolates obtained from an investigation of mucormycosis cases among solid organ transplant recipients.</title>
        <authorList>
            <person name="Nguyen M.H."/>
            <person name="Kaul D."/>
            <person name="Muto C."/>
            <person name="Cheng S.J."/>
            <person name="Richter R.A."/>
            <person name="Bruno V.M."/>
            <person name="Liu G."/>
            <person name="Beyhan S."/>
            <person name="Sundermann A.J."/>
            <person name="Mounaud S."/>
            <person name="Pasculle A.W."/>
            <person name="Nierman W.C."/>
            <person name="Driscoll E."/>
            <person name="Cumbie R."/>
            <person name="Clancy C.J."/>
            <person name="Dupont C.L."/>
        </authorList>
    </citation>
    <scope>NUCLEOTIDE SEQUENCE</scope>
    <source>
        <strain evidence="3">GL11</strain>
    </source>
</reference>
<dbReference type="Gene3D" id="1.25.40.10">
    <property type="entry name" value="Tetratricopeptide repeat domain"/>
    <property type="match status" value="3"/>
</dbReference>
<gene>
    <name evidence="3" type="ORF">G6F64_002244</name>
</gene>
<dbReference type="PANTHER" id="PTHR11102">
    <property type="entry name" value="SEL-1-LIKE PROTEIN"/>
    <property type="match status" value="1"/>
</dbReference>
<keyword evidence="4" id="KW-1185">Reference proteome</keyword>
<dbReference type="InterPro" id="IPR006597">
    <property type="entry name" value="Sel1-like"/>
</dbReference>
<dbReference type="EMBL" id="JAANQT010000192">
    <property type="protein sequence ID" value="KAG1313461.1"/>
    <property type="molecule type" value="Genomic_DNA"/>
</dbReference>
<evidence type="ECO:0000313" key="4">
    <source>
        <dbReference type="Proteomes" id="UP000716291"/>
    </source>
</evidence>
<protein>
    <recommendedName>
        <fullName evidence="5">HCP-like protein</fullName>
    </recommendedName>
</protein>
<comment type="similarity">
    <text evidence="1">Belongs to the sel-1 family.</text>
</comment>
<evidence type="ECO:0000256" key="2">
    <source>
        <dbReference type="SAM" id="MobiDB-lite"/>
    </source>
</evidence>
<evidence type="ECO:0008006" key="5">
    <source>
        <dbReference type="Google" id="ProtNLM"/>
    </source>
</evidence>
<comment type="caution">
    <text evidence="3">The sequence shown here is derived from an EMBL/GenBank/DDBJ whole genome shotgun (WGS) entry which is preliminary data.</text>
</comment>
<dbReference type="SMART" id="SM00671">
    <property type="entry name" value="SEL1"/>
    <property type="match status" value="6"/>
</dbReference>
<evidence type="ECO:0000256" key="1">
    <source>
        <dbReference type="ARBA" id="ARBA00038101"/>
    </source>
</evidence>
<proteinExistence type="inferred from homology"/>